<dbReference type="PIRSF" id="PIRSF024492">
    <property type="entry name" value="UCP024492"/>
    <property type="match status" value="1"/>
</dbReference>
<dbReference type="Proteomes" id="UP001359886">
    <property type="component" value="Unassembled WGS sequence"/>
</dbReference>
<dbReference type="InterPro" id="IPR007438">
    <property type="entry name" value="DUF488"/>
</dbReference>
<dbReference type="EMBL" id="JAZHOG010000010">
    <property type="protein sequence ID" value="MEJ8569001.1"/>
    <property type="molecule type" value="Genomic_DNA"/>
</dbReference>
<sequence length="177" mass="20497">MAAQFEEGRIVKELSTIGYEGAALEDFLETLKLFKVDVLLDVRELPISRRKGFSKKALSEALAEVGISYQHERCLGSPKVMRHELRESWDYERFFLQFNDHLKEQHGKIEELAEELRGHIALLCFERNHTQCHRTPVAEKFSEATGIKPRHIGVQDRAQRQRYKNQSSNSRKSLSTA</sequence>
<reference evidence="2 3" key="1">
    <citation type="submission" date="2024-02" db="EMBL/GenBank/DDBJ databases">
        <title>A novel Wenzhouxiangellaceae bacterium, isolated from coastal sediments.</title>
        <authorList>
            <person name="Du Z.-J."/>
            <person name="Ye Y.-Q."/>
            <person name="Zhang X.-Y."/>
        </authorList>
    </citation>
    <scope>NUCLEOTIDE SEQUENCE [LARGE SCALE GENOMIC DNA]</scope>
    <source>
        <strain evidence="2 3">CH-27</strain>
    </source>
</reference>
<evidence type="ECO:0000313" key="3">
    <source>
        <dbReference type="Proteomes" id="UP001359886"/>
    </source>
</evidence>
<gene>
    <name evidence="2" type="ORF">V3330_15320</name>
</gene>
<feature type="compositionally biased region" description="Polar residues" evidence="1">
    <location>
        <begin position="164"/>
        <end position="177"/>
    </location>
</feature>
<dbReference type="InterPro" id="IPR014519">
    <property type="entry name" value="UCP024492"/>
</dbReference>
<accession>A0AAW9RN86</accession>
<keyword evidence="3" id="KW-1185">Reference proteome</keyword>
<evidence type="ECO:0000256" key="1">
    <source>
        <dbReference type="SAM" id="MobiDB-lite"/>
    </source>
</evidence>
<feature type="region of interest" description="Disordered" evidence="1">
    <location>
        <begin position="156"/>
        <end position="177"/>
    </location>
</feature>
<dbReference type="PANTHER" id="PTHR39337">
    <property type="entry name" value="BLR5642 PROTEIN"/>
    <property type="match status" value="1"/>
</dbReference>
<dbReference type="PANTHER" id="PTHR39337:SF1">
    <property type="entry name" value="BLR5642 PROTEIN"/>
    <property type="match status" value="1"/>
</dbReference>
<name>A0AAW9RN86_9GAMM</name>
<dbReference type="Pfam" id="PF04343">
    <property type="entry name" value="DUF488"/>
    <property type="match status" value="1"/>
</dbReference>
<evidence type="ECO:0000313" key="2">
    <source>
        <dbReference type="EMBL" id="MEJ8569001.1"/>
    </source>
</evidence>
<dbReference type="AlphaFoldDB" id="A0AAW9RN86"/>
<organism evidence="2 3">
    <name type="scientific">Elongatibacter sediminis</name>
    <dbReference type="NCBI Taxonomy" id="3119006"/>
    <lineage>
        <taxon>Bacteria</taxon>
        <taxon>Pseudomonadati</taxon>
        <taxon>Pseudomonadota</taxon>
        <taxon>Gammaproteobacteria</taxon>
        <taxon>Chromatiales</taxon>
        <taxon>Wenzhouxiangellaceae</taxon>
        <taxon>Elongatibacter</taxon>
    </lineage>
</organism>
<dbReference type="RefSeq" id="WP_354696318.1">
    <property type="nucleotide sequence ID" value="NZ_JAZHOG010000010.1"/>
</dbReference>
<comment type="caution">
    <text evidence="2">The sequence shown here is derived from an EMBL/GenBank/DDBJ whole genome shotgun (WGS) entry which is preliminary data.</text>
</comment>
<proteinExistence type="predicted"/>
<protein>
    <submittedName>
        <fullName evidence="2">DUF488 domain-containing protein</fullName>
    </submittedName>
</protein>